<reference evidence="1 2" key="1">
    <citation type="journal article" date="2015" name="Genome Announc.">
        <title>Draft Genome Sequence of Brevibacillus brevis DZQ7, a Plant Growth-Promoting Rhizobacterium with Broad-Spectrum Antimicrobial Activity.</title>
        <authorList>
            <person name="Hou Q."/>
            <person name="Wang C."/>
            <person name="Hou X."/>
            <person name="Xia Z."/>
            <person name="Ye J."/>
            <person name="Liu K."/>
            <person name="Liu H."/>
            <person name="Wang J."/>
            <person name="Guo H."/>
            <person name="Yu X."/>
            <person name="Yang Y."/>
            <person name="Du B."/>
            <person name="Ding Y."/>
        </authorList>
    </citation>
    <scope>NUCLEOTIDE SEQUENCE [LARGE SCALE GENOMIC DNA]</scope>
    <source>
        <strain evidence="1 2">DZQ7</strain>
    </source>
</reference>
<protein>
    <submittedName>
        <fullName evidence="1">Uncharacterized protein</fullName>
    </submittedName>
</protein>
<proteinExistence type="predicted"/>
<evidence type="ECO:0000313" key="1">
    <source>
        <dbReference type="EMBL" id="AWX53866.1"/>
    </source>
</evidence>
<evidence type="ECO:0000313" key="2">
    <source>
        <dbReference type="Proteomes" id="UP000036061"/>
    </source>
</evidence>
<dbReference type="EMBL" id="CP030117">
    <property type="protein sequence ID" value="AWX53866.1"/>
    <property type="molecule type" value="Genomic_DNA"/>
</dbReference>
<sequence>MDWSNRNWSKEDKLYAPKRKVDNKGSHNKPHVIGSIASYKMSRDVAYHSLAECLFYYFLELDQASVRYYDQPINVHKAMVSCSRCTRISSRLSSHLYQIKNSPDMETEIFKLCNSRCEKLAFSQNWKYSVIYPKTLPEVVVRNLKFLNPYLKKRKSYSQWVDQVINNLSYLETSSVLDIARSFTASVDFRYILPVVYHLIATGVFNVNLQKTITLGNFSGQLRQFLGESDSFETVQFTGPEYEEEGLIDQKVDHDDSLKPQNWI</sequence>
<dbReference type="AlphaFoldDB" id="A0A2Z4MBK5"/>
<dbReference type="RefSeq" id="WP_048036026.1">
    <property type="nucleotide sequence ID" value="NZ_CP030117.1"/>
</dbReference>
<dbReference type="Proteomes" id="UP000036061">
    <property type="component" value="Chromosome"/>
</dbReference>
<accession>A0A2Z4MBK5</accession>
<organism evidence="1 2">
    <name type="scientific">Brevibacillus brevis</name>
    <name type="common">Bacillus brevis</name>
    <dbReference type="NCBI Taxonomy" id="1393"/>
    <lineage>
        <taxon>Bacteria</taxon>
        <taxon>Bacillati</taxon>
        <taxon>Bacillota</taxon>
        <taxon>Bacilli</taxon>
        <taxon>Bacillales</taxon>
        <taxon>Paenibacillaceae</taxon>
        <taxon>Brevibacillus</taxon>
    </lineage>
</organism>
<name>A0A2Z4MBK5_BREBE</name>
<gene>
    <name evidence="1" type="ORF">AB432_001745</name>
</gene>